<dbReference type="Proteomes" id="UP000663829">
    <property type="component" value="Unassembled WGS sequence"/>
</dbReference>
<sequence>MTMFAESFDHTVEKGVMDLIFLRTCLREQLKPVFIRIKLPQHIQNSKAATQLRLRLLLGFKTEYYDYDKKNDDDIISYNLTPAQVSGAINLRRITDKFIHRSRHELRNTHDLSAKYRGILKALASDKSIIIYKPDKGRGIVILDRAEYIEKMNDIVSDTKTFRKITFEPTISKEGKLIRLLGSLRGRAFITENEYKLARPCGSQFARLYGLPKVHKPNRPIRPILSSVKTFNYGLGHMLAQRLQHLRTSPQHD</sequence>
<proteinExistence type="predicted"/>
<name>A0A815BPT6_9BILA</name>
<gene>
    <name evidence="1" type="ORF">GPM918_LOCUS27256</name>
    <name evidence="2" type="ORF">SRO942_LOCUS27548</name>
</gene>
<organism evidence="1 3">
    <name type="scientific">Didymodactylos carnosus</name>
    <dbReference type="NCBI Taxonomy" id="1234261"/>
    <lineage>
        <taxon>Eukaryota</taxon>
        <taxon>Metazoa</taxon>
        <taxon>Spiralia</taxon>
        <taxon>Gnathifera</taxon>
        <taxon>Rotifera</taxon>
        <taxon>Eurotatoria</taxon>
        <taxon>Bdelloidea</taxon>
        <taxon>Philodinida</taxon>
        <taxon>Philodinidae</taxon>
        <taxon>Didymodactylos</taxon>
    </lineage>
</organism>
<reference evidence="1" key="1">
    <citation type="submission" date="2021-02" db="EMBL/GenBank/DDBJ databases">
        <authorList>
            <person name="Nowell W R."/>
        </authorList>
    </citation>
    <scope>NUCLEOTIDE SEQUENCE</scope>
</reference>
<evidence type="ECO:0000313" key="3">
    <source>
        <dbReference type="Proteomes" id="UP000663829"/>
    </source>
</evidence>
<dbReference type="OrthoDB" id="6782675at2759"/>
<protein>
    <submittedName>
        <fullName evidence="1">Uncharacterized protein</fullName>
    </submittedName>
</protein>
<dbReference type="EMBL" id="CAJOBC010024916">
    <property type="protein sequence ID" value="CAF4065188.1"/>
    <property type="molecule type" value="Genomic_DNA"/>
</dbReference>
<dbReference type="AlphaFoldDB" id="A0A815BPT6"/>
<dbReference type="Proteomes" id="UP000681722">
    <property type="component" value="Unassembled WGS sequence"/>
</dbReference>
<evidence type="ECO:0000313" key="2">
    <source>
        <dbReference type="EMBL" id="CAF4065188.1"/>
    </source>
</evidence>
<keyword evidence="3" id="KW-1185">Reference proteome</keyword>
<dbReference type="EMBL" id="CAJNOQ010011346">
    <property type="protein sequence ID" value="CAF1274644.1"/>
    <property type="molecule type" value="Genomic_DNA"/>
</dbReference>
<accession>A0A815BPT6</accession>
<comment type="caution">
    <text evidence="1">The sequence shown here is derived from an EMBL/GenBank/DDBJ whole genome shotgun (WGS) entry which is preliminary data.</text>
</comment>
<evidence type="ECO:0000313" key="1">
    <source>
        <dbReference type="EMBL" id="CAF1274644.1"/>
    </source>
</evidence>